<accession>A0A0F0LGZ0</accession>
<evidence type="ECO:0000256" key="5">
    <source>
        <dbReference type="ARBA" id="ARBA00023136"/>
    </source>
</evidence>
<keyword evidence="9" id="KW-1185">Reference proteome</keyword>
<dbReference type="PATRIC" id="fig|582680.7.peg.171"/>
<protein>
    <recommendedName>
        <fullName evidence="7">Cardiolipin synthase N-terminal domain-containing protein</fullName>
    </recommendedName>
</protein>
<proteinExistence type="predicted"/>
<feature type="transmembrane region" description="Helical" evidence="6">
    <location>
        <begin position="47"/>
        <end position="67"/>
    </location>
</feature>
<name>A0A0F0LGZ0_9MICO</name>
<comment type="caution">
    <text evidence="8">The sequence shown here is derived from an EMBL/GenBank/DDBJ whole genome shotgun (WGS) entry which is preliminary data.</text>
</comment>
<sequence length="79" mass="8683">MSPHNPLLPDAYDVAWTVFTVLLFALTVTALTSLIRRAHRLSSMRAMVWAVVIIAAPGLGPAAWFGVGRRSPAERPEER</sequence>
<evidence type="ECO:0000256" key="4">
    <source>
        <dbReference type="ARBA" id="ARBA00022989"/>
    </source>
</evidence>
<dbReference type="GO" id="GO:0005886">
    <property type="term" value="C:plasma membrane"/>
    <property type="evidence" value="ECO:0007669"/>
    <property type="project" value="UniProtKB-SubCell"/>
</dbReference>
<comment type="subcellular location">
    <subcellularLocation>
        <location evidence="1">Cell membrane</location>
        <topology evidence="1">Multi-pass membrane protein</topology>
    </subcellularLocation>
</comment>
<gene>
    <name evidence="8" type="ORF">RL72_00163</name>
</gene>
<evidence type="ECO:0000256" key="6">
    <source>
        <dbReference type="SAM" id="Phobius"/>
    </source>
</evidence>
<feature type="transmembrane region" description="Helical" evidence="6">
    <location>
        <begin position="14"/>
        <end position="35"/>
    </location>
</feature>
<evidence type="ECO:0000313" key="9">
    <source>
        <dbReference type="Proteomes" id="UP000033448"/>
    </source>
</evidence>
<evidence type="ECO:0000256" key="1">
    <source>
        <dbReference type="ARBA" id="ARBA00004651"/>
    </source>
</evidence>
<keyword evidence="5 6" id="KW-0472">Membrane</keyword>
<keyword evidence="2" id="KW-1003">Cell membrane</keyword>
<keyword evidence="4 6" id="KW-1133">Transmembrane helix</keyword>
<dbReference type="EMBL" id="JYIT01000038">
    <property type="protein sequence ID" value="KJL32497.1"/>
    <property type="molecule type" value="Genomic_DNA"/>
</dbReference>
<evidence type="ECO:0000259" key="7">
    <source>
        <dbReference type="Pfam" id="PF13396"/>
    </source>
</evidence>
<evidence type="ECO:0000313" key="8">
    <source>
        <dbReference type="EMBL" id="KJL32497.1"/>
    </source>
</evidence>
<evidence type="ECO:0000256" key="3">
    <source>
        <dbReference type="ARBA" id="ARBA00022692"/>
    </source>
</evidence>
<dbReference type="RefSeq" id="WP_045248909.1">
    <property type="nucleotide sequence ID" value="NZ_FNGQ01000003.1"/>
</dbReference>
<feature type="domain" description="Cardiolipin synthase N-terminal" evidence="7">
    <location>
        <begin position="25"/>
        <end position="69"/>
    </location>
</feature>
<evidence type="ECO:0000256" key="2">
    <source>
        <dbReference type="ARBA" id="ARBA00022475"/>
    </source>
</evidence>
<dbReference type="AlphaFoldDB" id="A0A0F0LGZ0"/>
<dbReference type="Proteomes" id="UP000033448">
    <property type="component" value="Unassembled WGS sequence"/>
</dbReference>
<dbReference type="InterPro" id="IPR027379">
    <property type="entry name" value="CLS_N"/>
</dbReference>
<dbReference type="Pfam" id="PF13396">
    <property type="entry name" value="PLDc_N"/>
    <property type="match status" value="1"/>
</dbReference>
<reference evidence="8 9" key="1">
    <citation type="submission" date="2015-02" db="EMBL/GenBank/DDBJ databases">
        <title>Draft genome sequences of ten Microbacterium spp. with emphasis on heavy metal contaminated environments.</title>
        <authorList>
            <person name="Corretto E."/>
        </authorList>
    </citation>
    <scope>NUCLEOTIDE SEQUENCE [LARGE SCALE GENOMIC DNA]</scope>
    <source>
        <strain evidence="8 9">DSM 23848</strain>
    </source>
</reference>
<organism evidence="8 9">
    <name type="scientific">Microbacterium azadirachtae</name>
    <dbReference type="NCBI Taxonomy" id="582680"/>
    <lineage>
        <taxon>Bacteria</taxon>
        <taxon>Bacillati</taxon>
        <taxon>Actinomycetota</taxon>
        <taxon>Actinomycetes</taxon>
        <taxon>Micrococcales</taxon>
        <taxon>Microbacteriaceae</taxon>
        <taxon>Microbacterium</taxon>
    </lineage>
</organism>
<keyword evidence="3 6" id="KW-0812">Transmembrane</keyword>
<dbReference type="OrthoDB" id="4468841at2"/>